<feature type="transmembrane region" description="Helical" evidence="1">
    <location>
        <begin position="340"/>
        <end position="361"/>
    </location>
</feature>
<dbReference type="AlphaFoldDB" id="A0A7X5KM01"/>
<feature type="transmembrane region" description="Helical" evidence="1">
    <location>
        <begin position="113"/>
        <end position="141"/>
    </location>
</feature>
<feature type="transmembrane region" description="Helical" evidence="1">
    <location>
        <begin position="281"/>
        <end position="298"/>
    </location>
</feature>
<feature type="transmembrane region" description="Helical" evidence="1">
    <location>
        <begin position="242"/>
        <end position="261"/>
    </location>
</feature>
<keyword evidence="1" id="KW-1133">Transmembrane helix</keyword>
<keyword evidence="1" id="KW-0472">Membrane</keyword>
<keyword evidence="1" id="KW-0812">Transmembrane</keyword>
<evidence type="ECO:0000256" key="1">
    <source>
        <dbReference type="SAM" id="Phobius"/>
    </source>
</evidence>
<keyword evidence="3" id="KW-1185">Reference proteome</keyword>
<dbReference type="Proteomes" id="UP000461585">
    <property type="component" value="Unassembled WGS sequence"/>
</dbReference>
<feature type="transmembrane region" description="Helical" evidence="1">
    <location>
        <begin position="153"/>
        <end position="176"/>
    </location>
</feature>
<feature type="transmembrane region" description="Helical" evidence="1">
    <location>
        <begin position="310"/>
        <end position="328"/>
    </location>
</feature>
<organism evidence="2 3">
    <name type="scientific">Anaerotalea alkaliphila</name>
    <dbReference type="NCBI Taxonomy" id="2662126"/>
    <lineage>
        <taxon>Bacteria</taxon>
        <taxon>Bacillati</taxon>
        <taxon>Bacillota</taxon>
        <taxon>Clostridia</taxon>
        <taxon>Eubacteriales</taxon>
        <taxon>Anaerotalea</taxon>
    </lineage>
</organism>
<evidence type="ECO:0008006" key="4">
    <source>
        <dbReference type="Google" id="ProtNLM"/>
    </source>
</evidence>
<protein>
    <recommendedName>
        <fullName evidence="4">ABC-2 type transport system permease protein</fullName>
    </recommendedName>
</protein>
<dbReference type="EMBL" id="JAAEEH010000001">
    <property type="protein sequence ID" value="NDL66213.1"/>
    <property type="molecule type" value="Genomic_DNA"/>
</dbReference>
<feature type="transmembrane region" description="Helical" evidence="1">
    <location>
        <begin position="183"/>
        <end position="203"/>
    </location>
</feature>
<comment type="caution">
    <text evidence="2">The sequence shown here is derived from an EMBL/GenBank/DDBJ whole genome shotgun (WGS) entry which is preliminary data.</text>
</comment>
<proteinExistence type="predicted"/>
<reference evidence="2 3" key="1">
    <citation type="submission" date="2020-01" db="EMBL/GenBank/DDBJ databases">
        <title>Anaeroalcalibacter tamaniensis gen. nov., sp. nov., moderately halophilic strictly anaerobic fermenter bacterium from mud volcano of Taman peninsula.</title>
        <authorList>
            <person name="Frolova A."/>
            <person name="Merkel A.Y."/>
            <person name="Slobodkin A.I."/>
        </authorList>
    </citation>
    <scope>NUCLEOTIDE SEQUENCE [LARGE SCALE GENOMIC DNA]</scope>
    <source>
        <strain evidence="2 3">F-3ap</strain>
    </source>
</reference>
<feature type="transmembrane region" description="Helical" evidence="1">
    <location>
        <begin position="21"/>
        <end position="39"/>
    </location>
</feature>
<sequence length="708" mass="79609">MKSKTSYSKKLWSGRLVRHNLRLYGLLSLLFTIFLWLVHPVRMLLDHERMLGMQEVGALYTEGMRILSFPNPVDGLLAFVVPVVMGLVLLRYLQEPSATAVYHSFPLGRSQILGSQILSGAVLFLGPLLLNALVMGGLVLWEGNGAWTEAIRWFAGYGTTGMMVFGFALMLGMALGSTLVQGVLVYVFLFLPVGLVLGVANILELLLHGYPYGESDVMKWTRISPVMALENMARDGNGWDRTMVQFLAYILLFFGMAFLLYRKRKLERNTDYLCFDSFKTGFVFLMTFLGMTLAGVYFKEMMYTRTSTHVGMAVGAVLAYAASQMIAQKSVFIHRTWKGMAVYGLAMTLTLTAISLDVGGYSRRIPNLGQVRSIQLTQQLLDTEGQLRSYGNWGSHYDPETGMPLPEGFNPILAIQEGNGAAGLKTYIAQEQEAYVTPEALQAIWELHFSRMSEADPVERGSRVVLEYRLENGGTLRRGYSFEYDAKVPELGRLFETLEYKRKNNPVLFLASQGLSKAVVNSPLGEPIGIRGQEAIGVLLDGIREDVLEETYESRWEEGGPFYFVDFYYPYTDLQGKTLESYVNVPVYSGYGRTREALDALGLLDRVVPTPGNVRSLAVLDRMGEDPYLEKMRSMEMPEAYEGLRKVEDKEKLALLLPQLQSNYRYTLAGDYYQVQVKALNAVGEEGLRTFYLRKEKLPRELLAEVND</sequence>
<gene>
    <name evidence="2" type="ORF">GXN74_00445</name>
</gene>
<name>A0A7X5KM01_9FIRM</name>
<evidence type="ECO:0000313" key="2">
    <source>
        <dbReference type="EMBL" id="NDL66213.1"/>
    </source>
</evidence>
<feature type="transmembrane region" description="Helical" evidence="1">
    <location>
        <begin position="75"/>
        <end position="93"/>
    </location>
</feature>
<accession>A0A7X5KM01</accession>
<evidence type="ECO:0000313" key="3">
    <source>
        <dbReference type="Proteomes" id="UP000461585"/>
    </source>
</evidence>
<dbReference type="RefSeq" id="WP_162368940.1">
    <property type="nucleotide sequence ID" value="NZ_JAAEEH010000001.1"/>
</dbReference>